<proteinExistence type="predicted"/>
<gene>
    <name evidence="2" type="ORF">M6B38_190775</name>
</gene>
<reference evidence="2" key="2">
    <citation type="submission" date="2023-04" db="EMBL/GenBank/DDBJ databases">
        <authorList>
            <person name="Bruccoleri R.E."/>
            <person name="Oakeley E.J."/>
            <person name="Faust A.-M."/>
            <person name="Dessus-Babus S."/>
            <person name="Altorfer M."/>
            <person name="Burckhardt D."/>
            <person name="Oertli M."/>
            <person name="Naumann U."/>
            <person name="Petersen F."/>
            <person name="Wong J."/>
        </authorList>
    </citation>
    <scope>NUCLEOTIDE SEQUENCE</scope>
    <source>
        <strain evidence="2">GSM-AAB239-AS_SAM_17_03QT</strain>
        <tissue evidence="2">Leaf</tissue>
    </source>
</reference>
<keyword evidence="3" id="KW-1185">Reference proteome</keyword>
<evidence type="ECO:0000256" key="1">
    <source>
        <dbReference type="SAM" id="SignalP"/>
    </source>
</evidence>
<evidence type="ECO:0000313" key="3">
    <source>
        <dbReference type="Proteomes" id="UP001140949"/>
    </source>
</evidence>
<evidence type="ECO:0000313" key="2">
    <source>
        <dbReference type="EMBL" id="KAJ6802850.1"/>
    </source>
</evidence>
<dbReference type="AlphaFoldDB" id="A0AAX6EFU0"/>
<dbReference type="EMBL" id="JANAVB010036842">
    <property type="protein sequence ID" value="KAJ6802850.1"/>
    <property type="molecule type" value="Genomic_DNA"/>
</dbReference>
<name>A0AAX6EFU0_IRIPA</name>
<sequence>MIQIRSSCTVFELLLMLMTLFSLSLSLSHHCQIYSHADPTSRGQPNLDLLQRPLRVRILHPRCRLRLYVYGVYSFKGRKECGV</sequence>
<protein>
    <submittedName>
        <fullName evidence="2">Pentatricopeptide repeat-containing protein, mitochondrial</fullName>
    </submittedName>
</protein>
<comment type="caution">
    <text evidence="2">The sequence shown here is derived from an EMBL/GenBank/DDBJ whole genome shotgun (WGS) entry which is preliminary data.</text>
</comment>
<organism evidence="2 3">
    <name type="scientific">Iris pallida</name>
    <name type="common">Sweet iris</name>
    <dbReference type="NCBI Taxonomy" id="29817"/>
    <lineage>
        <taxon>Eukaryota</taxon>
        <taxon>Viridiplantae</taxon>
        <taxon>Streptophyta</taxon>
        <taxon>Embryophyta</taxon>
        <taxon>Tracheophyta</taxon>
        <taxon>Spermatophyta</taxon>
        <taxon>Magnoliopsida</taxon>
        <taxon>Liliopsida</taxon>
        <taxon>Asparagales</taxon>
        <taxon>Iridaceae</taxon>
        <taxon>Iridoideae</taxon>
        <taxon>Irideae</taxon>
        <taxon>Iris</taxon>
    </lineage>
</organism>
<feature type="chain" id="PRO_5043758073" evidence="1">
    <location>
        <begin position="27"/>
        <end position="83"/>
    </location>
</feature>
<reference evidence="2" key="1">
    <citation type="journal article" date="2023" name="GigaByte">
        <title>Genome assembly of the bearded iris, Iris pallida Lam.</title>
        <authorList>
            <person name="Bruccoleri R.E."/>
            <person name="Oakeley E.J."/>
            <person name="Faust A.M.E."/>
            <person name="Altorfer M."/>
            <person name="Dessus-Babus S."/>
            <person name="Burckhardt D."/>
            <person name="Oertli M."/>
            <person name="Naumann U."/>
            <person name="Petersen F."/>
            <person name="Wong J."/>
        </authorList>
    </citation>
    <scope>NUCLEOTIDE SEQUENCE</scope>
    <source>
        <strain evidence="2">GSM-AAB239-AS_SAM_17_03QT</strain>
    </source>
</reference>
<feature type="signal peptide" evidence="1">
    <location>
        <begin position="1"/>
        <end position="26"/>
    </location>
</feature>
<accession>A0AAX6EFU0</accession>
<keyword evidence="1" id="KW-0732">Signal</keyword>
<dbReference type="Proteomes" id="UP001140949">
    <property type="component" value="Unassembled WGS sequence"/>
</dbReference>